<dbReference type="PANTHER" id="PTHR28200:SF1">
    <property type="entry name" value="DASH COMPLEX SUBUNIT ASK1"/>
    <property type="match status" value="1"/>
</dbReference>
<feature type="region of interest" description="Disordered" evidence="17">
    <location>
        <begin position="295"/>
        <end position="379"/>
    </location>
</feature>
<keyword evidence="10" id="KW-0498">Mitosis</keyword>
<keyword evidence="7" id="KW-0963">Cytoplasm</keyword>
<keyword evidence="14" id="KW-0539">Nucleus</keyword>
<evidence type="ECO:0000256" key="11">
    <source>
        <dbReference type="ARBA" id="ARBA00022829"/>
    </source>
</evidence>
<keyword evidence="9" id="KW-0493">Microtubule</keyword>
<comment type="caution">
    <text evidence="18">The sequence shown here is derived from an EMBL/GenBank/DDBJ whole genome shotgun (WGS) entry which is preliminary data.</text>
</comment>
<keyword evidence="12" id="KW-0995">Kinetochore</keyword>
<dbReference type="AlphaFoldDB" id="A0A166RKP1"/>
<keyword evidence="16" id="KW-0137">Centromere</keyword>
<feature type="compositionally biased region" description="Basic and acidic residues" evidence="17">
    <location>
        <begin position="249"/>
        <end position="265"/>
    </location>
</feature>
<feature type="compositionally biased region" description="Polar residues" evidence="17">
    <location>
        <begin position="117"/>
        <end position="127"/>
    </location>
</feature>
<dbReference type="GO" id="GO:0044732">
    <property type="term" value="C:mitotic spindle pole body"/>
    <property type="evidence" value="ECO:0007669"/>
    <property type="project" value="TreeGrafter"/>
</dbReference>
<feature type="compositionally biased region" description="Polar residues" evidence="17">
    <location>
        <begin position="167"/>
        <end position="177"/>
    </location>
</feature>
<keyword evidence="8" id="KW-0132">Cell division</keyword>
<evidence type="ECO:0000313" key="18">
    <source>
        <dbReference type="EMBL" id="OAA32305.1"/>
    </source>
</evidence>
<evidence type="ECO:0000256" key="9">
    <source>
        <dbReference type="ARBA" id="ARBA00022701"/>
    </source>
</evidence>
<keyword evidence="19" id="KW-1185">Reference proteome</keyword>
<evidence type="ECO:0000256" key="14">
    <source>
        <dbReference type="ARBA" id="ARBA00023242"/>
    </source>
</evidence>
<evidence type="ECO:0000256" key="6">
    <source>
        <dbReference type="ARBA" id="ARBA00022454"/>
    </source>
</evidence>
<proteinExistence type="inferred from homology"/>
<evidence type="ECO:0000256" key="10">
    <source>
        <dbReference type="ARBA" id="ARBA00022776"/>
    </source>
</evidence>
<feature type="region of interest" description="Disordered" evidence="17">
    <location>
        <begin position="30"/>
        <end position="70"/>
    </location>
</feature>
<evidence type="ECO:0000256" key="13">
    <source>
        <dbReference type="ARBA" id="ARBA00023212"/>
    </source>
</evidence>
<dbReference type="GO" id="GO:0008608">
    <property type="term" value="P:attachment of spindle microtubules to kinetochore"/>
    <property type="evidence" value="ECO:0007669"/>
    <property type="project" value="InterPro"/>
</dbReference>
<sequence>MARPGATAARGLSSMEELEMLEQSITLTLQGTNPEPKVDGAHADPFSSHVEHRNRLQLQQSPQNRDVEHHSGGRFWKQFFEASANVSLSGYEELANDGESTILEESTAMQDDDTAEFAQSHQEQASAQPGDGDATLTADESSLDDAELSGSTPRFPVTRTFRADLSEASTPSNTTKRQATDPDDTTVLQDEDDSTAFLAQRTAQLSDATMSPRRPPDGRNKDPLLHRVLDKNYRIQATPHRTGPQVKPLKRDTSGKGKASWRADDDSLMSSPDLAPPALRSEVFMSPYKLMARQRAAAASQGPRTPGVSVQTPAMGKKTHDAFAPEERGRPTGGAARESQKDNIEWQSEDDDDDLYAGMTPPKSIQFELQPSKLLQTPAREASRRIIGDILTDAGADPDPSEYSPTMVKMNEDMLNDSF</sequence>
<name>A0A166RKP1_9HYPO</name>
<comment type="similarity">
    <text evidence="4">Belongs to the DASH complex ASK1 family.</text>
</comment>
<keyword evidence="13" id="KW-0206">Cytoskeleton</keyword>
<dbReference type="OrthoDB" id="5573898at2759"/>
<protein>
    <recommendedName>
        <fullName evidence="5">DASH complex subunit ASK1</fullName>
    </recommendedName>
</protein>
<evidence type="ECO:0000256" key="5">
    <source>
        <dbReference type="ARBA" id="ARBA00014520"/>
    </source>
</evidence>
<evidence type="ECO:0000256" key="12">
    <source>
        <dbReference type="ARBA" id="ARBA00022838"/>
    </source>
</evidence>
<dbReference type="GO" id="GO:0072686">
    <property type="term" value="C:mitotic spindle"/>
    <property type="evidence" value="ECO:0007669"/>
    <property type="project" value="InterPro"/>
</dbReference>
<feature type="compositionally biased region" description="Acidic residues" evidence="17">
    <location>
        <begin position="181"/>
        <end position="194"/>
    </location>
</feature>
<evidence type="ECO:0000256" key="17">
    <source>
        <dbReference type="SAM" id="MobiDB-lite"/>
    </source>
</evidence>
<comment type="subcellular location">
    <subcellularLocation>
        <location evidence="3">Chromosome</location>
        <location evidence="3">Centromere</location>
        <location evidence="3">Kinetochore</location>
    </subcellularLocation>
    <subcellularLocation>
        <location evidence="2">Cytoplasm</location>
        <location evidence="2">Cytoskeleton</location>
        <location evidence="2">Spindle</location>
    </subcellularLocation>
    <subcellularLocation>
        <location evidence="1">Nucleus</location>
    </subcellularLocation>
</comment>
<keyword evidence="11" id="KW-0159">Chromosome partition</keyword>
<evidence type="ECO:0000256" key="16">
    <source>
        <dbReference type="ARBA" id="ARBA00023328"/>
    </source>
</evidence>
<gene>
    <name evidence="18" type="ORF">AAL_01637</name>
</gene>
<keyword evidence="6" id="KW-0158">Chromosome</keyword>
<dbReference type="STRING" id="1081109.A0A166RKP1"/>
<reference evidence="18 19" key="1">
    <citation type="journal article" date="2016" name="Genome Biol. Evol.">
        <title>Divergent and convergent evolution of fungal pathogenicity.</title>
        <authorList>
            <person name="Shang Y."/>
            <person name="Xiao G."/>
            <person name="Zheng P."/>
            <person name="Cen K."/>
            <person name="Zhan S."/>
            <person name="Wang C."/>
        </authorList>
    </citation>
    <scope>NUCLEOTIDE SEQUENCE [LARGE SCALE GENOMIC DNA]</scope>
    <source>
        <strain evidence="18 19">RCEF 2490</strain>
    </source>
</reference>
<evidence type="ECO:0000313" key="19">
    <source>
        <dbReference type="Proteomes" id="UP000078544"/>
    </source>
</evidence>
<organism evidence="18 19">
    <name type="scientific">Moelleriella libera RCEF 2490</name>
    <dbReference type="NCBI Taxonomy" id="1081109"/>
    <lineage>
        <taxon>Eukaryota</taxon>
        <taxon>Fungi</taxon>
        <taxon>Dikarya</taxon>
        <taxon>Ascomycota</taxon>
        <taxon>Pezizomycotina</taxon>
        <taxon>Sordariomycetes</taxon>
        <taxon>Hypocreomycetidae</taxon>
        <taxon>Hypocreales</taxon>
        <taxon>Clavicipitaceae</taxon>
        <taxon>Moelleriella</taxon>
    </lineage>
</organism>
<evidence type="ECO:0000256" key="4">
    <source>
        <dbReference type="ARBA" id="ARBA00010731"/>
    </source>
</evidence>
<evidence type="ECO:0000256" key="7">
    <source>
        <dbReference type="ARBA" id="ARBA00022490"/>
    </source>
</evidence>
<dbReference type="GO" id="GO:0005874">
    <property type="term" value="C:microtubule"/>
    <property type="evidence" value="ECO:0007669"/>
    <property type="project" value="UniProtKB-KW"/>
</dbReference>
<dbReference type="Proteomes" id="UP000078544">
    <property type="component" value="Unassembled WGS sequence"/>
</dbReference>
<evidence type="ECO:0000256" key="1">
    <source>
        <dbReference type="ARBA" id="ARBA00004123"/>
    </source>
</evidence>
<feature type="region of interest" description="Disordered" evidence="17">
    <location>
        <begin position="111"/>
        <end position="276"/>
    </location>
</feature>
<keyword evidence="15" id="KW-0131">Cell cycle</keyword>
<evidence type="ECO:0000256" key="8">
    <source>
        <dbReference type="ARBA" id="ARBA00022618"/>
    </source>
</evidence>
<accession>A0A166RKP1</accession>
<feature type="compositionally biased region" description="Basic and acidic residues" evidence="17">
    <location>
        <begin position="214"/>
        <end position="233"/>
    </location>
</feature>
<dbReference type="PANTHER" id="PTHR28200">
    <property type="entry name" value="DASH COMPLEX SUBUNIT ASK1"/>
    <property type="match status" value="1"/>
</dbReference>
<feature type="compositionally biased region" description="Basic and acidic residues" evidence="17">
    <location>
        <begin position="318"/>
        <end position="330"/>
    </location>
</feature>
<dbReference type="EMBL" id="AZGY01000002">
    <property type="protein sequence ID" value="OAA32305.1"/>
    <property type="molecule type" value="Genomic_DNA"/>
</dbReference>
<evidence type="ECO:0000256" key="3">
    <source>
        <dbReference type="ARBA" id="ARBA00004629"/>
    </source>
</evidence>
<evidence type="ECO:0000256" key="15">
    <source>
        <dbReference type="ARBA" id="ARBA00023306"/>
    </source>
</evidence>
<dbReference type="GO" id="GO:0042729">
    <property type="term" value="C:DASH complex"/>
    <property type="evidence" value="ECO:0007669"/>
    <property type="project" value="InterPro"/>
</dbReference>
<evidence type="ECO:0000256" key="2">
    <source>
        <dbReference type="ARBA" id="ARBA00004186"/>
    </source>
</evidence>
<dbReference type="GO" id="GO:0051301">
    <property type="term" value="P:cell division"/>
    <property type="evidence" value="ECO:0007669"/>
    <property type="project" value="UniProtKB-KW"/>
</dbReference>
<dbReference type="InterPro" id="IPR013964">
    <property type="entry name" value="DASH_Ask1"/>
</dbReference>